<accession>A0A917CBE5</accession>
<keyword evidence="2" id="KW-1185">Reference proteome</keyword>
<dbReference type="EMBL" id="BMCT01000009">
    <property type="protein sequence ID" value="GGF82373.1"/>
    <property type="molecule type" value="Genomic_DNA"/>
</dbReference>
<reference evidence="1" key="1">
    <citation type="journal article" date="2014" name="Int. J. Syst. Evol. Microbiol.">
        <title>Complete genome sequence of Corynebacterium casei LMG S-19264T (=DSM 44701T), isolated from a smear-ripened cheese.</title>
        <authorList>
            <consortium name="US DOE Joint Genome Institute (JGI-PGF)"/>
            <person name="Walter F."/>
            <person name="Albersmeier A."/>
            <person name="Kalinowski J."/>
            <person name="Ruckert C."/>
        </authorList>
    </citation>
    <scope>NUCLEOTIDE SEQUENCE</scope>
    <source>
        <strain evidence="1">CCM 7897</strain>
    </source>
</reference>
<comment type="caution">
    <text evidence="1">The sequence shown here is derived from an EMBL/GenBank/DDBJ whole genome shotgun (WGS) entry which is preliminary data.</text>
</comment>
<proteinExistence type="predicted"/>
<name>A0A917CBE5_9HYPH</name>
<evidence type="ECO:0000313" key="1">
    <source>
        <dbReference type="EMBL" id="GGF82373.1"/>
    </source>
</evidence>
<sequence length="83" mass="8907">MLSAAVVAGFPNGDTILRILSETTTIGSSQHSDTRAIVAQTACVRLTTDVRDSSMITEQLHAVLDARDRALILRMPAITVRSV</sequence>
<dbReference type="AlphaFoldDB" id="A0A917CBE5"/>
<evidence type="ECO:0000313" key="2">
    <source>
        <dbReference type="Proteomes" id="UP000606044"/>
    </source>
</evidence>
<protein>
    <submittedName>
        <fullName evidence="1">Uncharacterized protein</fullName>
    </submittedName>
</protein>
<gene>
    <name evidence="1" type="ORF">GCM10007301_48100</name>
</gene>
<organism evidence="1 2">
    <name type="scientific">Azorhizobium oxalatiphilum</name>
    <dbReference type="NCBI Taxonomy" id="980631"/>
    <lineage>
        <taxon>Bacteria</taxon>
        <taxon>Pseudomonadati</taxon>
        <taxon>Pseudomonadota</taxon>
        <taxon>Alphaproteobacteria</taxon>
        <taxon>Hyphomicrobiales</taxon>
        <taxon>Xanthobacteraceae</taxon>
        <taxon>Azorhizobium</taxon>
    </lineage>
</organism>
<dbReference type="Proteomes" id="UP000606044">
    <property type="component" value="Unassembled WGS sequence"/>
</dbReference>
<reference evidence="1" key="2">
    <citation type="submission" date="2020-09" db="EMBL/GenBank/DDBJ databases">
        <authorList>
            <person name="Sun Q."/>
            <person name="Sedlacek I."/>
        </authorList>
    </citation>
    <scope>NUCLEOTIDE SEQUENCE</scope>
    <source>
        <strain evidence="1">CCM 7897</strain>
    </source>
</reference>